<evidence type="ECO:0000256" key="7">
    <source>
        <dbReference type="ARBA" id="ARBA00023136"/>
    </source>
</evidence>
<dbReference type="PANTHER" id="PTHR35011:SF2">
    <property type="entry name" value="2,3-DIKETO-L-GULONATE TRAP TRANSPORTER SMALL PERMEASE PROTEIN YIAM"/>
    <property type="match status" value="1"/>
</dbReference>
<evidence type="ECO:0000256" key="1">
    <source>
        <dbReference type="ARBA" id="ARBA00004429"/>
    </source>
</evidence>
<dbReference type="GO" id="GO:0022857">
    <property type="term" value="F:transmembrane transporter activity"/>
    <property type="evidence" value="ECO:0007669"/>
    <property type="project" value="TreeGrafter"/>
</dbReference>
<dbReference type="InterPro" id="IPR055348">
    <property type="entry name" value="DctQ"/>
</dbReference>
<keyword evidence="6 9" id="KW-1133">Transmembrane helix</keyword>
<evidence type="ECO:0000256" key="8">
    <source>
        <dbReference type="ARBA" id="ARBA00038436"/>
    </source>
</evidence>
<sequence length="187" mass="21428">MKFFSGLDKVIMKIEEFILSYSIIIIAIMVVGNVILREIFNSSALYFNLEVSKFAIVIATFMGIAYTARKGRHISMSAFYDFLPFKGRKFMMILINFVTAIVMFVLAKFSFTLVQAEYESGTVTSALEIPQYVLAVFIPIGFFMAGIQFLRNTWINIKVKDKVYIGIDAEDYNDKEKLDLEDQQIQV</sequence>
<dbReference type="RefSeq" id="WP_272445848.1">
    <property type="nucleotide sequence ID" value="NZ_JAMQKC010000004.1"/>
</dbReference>
<organism evidence="11 12">
    <name type="scientific">Aquibacillus salsiterrae</name>
    <dbReference type="NCBI Taxonomy" id="2950439"/>
    <lineage>
        <taxon>Bacteria</taxon>
        <taxon>Bacillati</taxon>
        <taxon>Bacillota</taxon>
        <taxon>Bacilli</taxon>
        <taxon>Bacillales</taxon>
        <taxon>Bacillaceae</taxon>
        <taxon>Aquibacillus</taxon>
    </lineage>
</organism>
<evidence type="ECO:0000259" key="10">
    <source>
        <dbReference type="Pfam" id="PF04290"/>
    </source>
</evidence>
<keyword evidence="2" id="KW-0813">Transport</keyword>
<evidence type="ECO:0000256" key="6">
    <source>
        <dbReference type="ARBA" id="ARBA00022989"/>
    </source>
</evidence>
<evidence type="ECO:0000256" key="5">
    <source>
        <dbReference type="ARBA" id="ARBA00022692"/>
    </source>
</evidence>
<keyword evidence="4" id="KW-0997">Cell inner membrane</keyword>
<protein>
    <submittedName>
        <fullName evidence="11">TRAP transporter small permease</fullName>
    </submittedName>
</protein>
<accession>A0A9X4AEF6</accession>
<evidence type="ECO:0000313" key="12">
    <source>
        <dbReference type="Proteomes" id="UP001145069"/>
    </source>
</evidence>
<keyword evidence="7 9" id="KW-0472">Membrane</keyword>
<feature type="transmembrane region" description="Helical" evidence="9">
    <location>
        <begin position="21"/>
        <end position="40"/>
    </location>
</feature>
<evidence type="ECO:0000256" key="9">
    <source>
        <dbReference type="SAM" id="Phobius"/>
    </source>
</evidence>
<feature type="transmembrane region" description="Helical" evidence="9">
    <location>
        <begin position="129"/>
        <end position="150"/>
    </location>
</feature>
<dbReference type="Proteomes" id="UP001145069">
    <property type="component" value="Unassembled WGS sequence"/>
</dbReference>
<dbReference type="AlphaFoldDB" id="A0A9X4AEF6"/>
<evidence type="ECO:0000256" key="4">
    <source>
        <dbReference type="ARBA" id="ARBA00022519"/>
    </source>
</evidence>
<dbReference type="PANTHER" id="PTHR35011">
    <property type="entry name" value="2,3-DIKETO-L-GULONATE TRAP TRANSPORTER SMALL PERMEASE PROTEIN YIAM"/>
    <property type="match status" value="1"/>
</dbReference>
<feature type="transmembrane region" description="Helical" evidence="9">
    <location>
        <begin position="52"/>
        <end position="69"/>
    </location>
</feature>
<dbReference type="InterPro" id="IPR007387">
    <property type="entry name" value="TRAP_DctQ"/>
</dbReference>
<comment type="similarity">
    <text evidence="8">Belongs to the TRAP transporter small permease family.</text>
</comment>
<feature type="transmembrane region" description="Helical" evidence="9">
    <location>
        <begin position="90"/>
        <end position="109"/>
    </location>
</feature>
<evidence type="ECO:0000313" key="11">
    <source>
        <dbReference type="EMBL" id="MDC3416827.1"/>
    </source>
</evidence>
<dbReference type="GO" id="GO:0015740">
    <property type="term" value="P:C4-dicarboxylate transport"/>
    <property type="evidence" value="ECO:0007669"/>
    <property type="project" value="TreeGrafter"/>
</dbReference>
<name>A0A9X4AEF6_9BACI</name>
<dbReference type="EMBL" id="JAMQKC010000004">
    <property type="protein sequence ID" value="MDC3416827.1"/>
    <property type="molecule type" value="Genomic_DNA"/>
</dbReference>
<evidence type="ECO:0000256" key="3">
    <source>
        <dbReference type="ARBA" id="ARBA00022475"/>
    </source>
</evidence>
<gene>
    <name evidence="11" type="ORF">NC799_07825</name>
</gene>
<comment type="subcellular location">
    <subcellularLocation>
        <location evidence="1">Cell inner membrane</location>
        <topology evidence="1">Multi-pass membrane protein</topology>
    </subcellularLocation>
</comment>
<dbReference type="GO" id="GO:0005886">
    <property type="term" value="C:plasma membrane"/>
    <property type="evidence" value="ECO:0007669"/>
    <property type="project" value="UniProtKB-SubCell"/>
</dbReference>
<reference evidence="11" key="1">
    <citation type="submission" date="2022-06" db="EMBL/GenBank/DDBJ databases">
        <title>Aquibacillus sp. a new bacterium isolated from soil saline samples.</title>
        <authorList>
            <person name="Galisteo C."/>
            <person name="De La Haba R."/>
            <person name="Sanchez-Porro C."/>
            <person name="Ventosa A."/>
        </authorList>
    </citation>
    <scope>NUCLEOTIDE SEQUENCE</scope>
    <source>
        <strain evidence="11">3ASR75-54</strain>
    </source>
</reference>
<proteinExistence type="inferred from homology"/>
<keyword evidence="3" id="KW-1003">Cell membrane</keyword>
<comment type="caution">
    <text evidence="11">The sequence shown here is derived from an EMBL/GenBank/DDBJ whole genome shotgun (WGS) entry which is preliminary data.</text>
</comment>
<dbReference type="Pfam" id="PF04290">
    <property type="entry name" value="DctQ"/>
    <property type="match status" value="1"/>
</dbReference>
<keyword evidence="12" id="KW-1185">Reference proteome</keyword>
<evidence type="ECO:0000256" key="2">
    <source>
        <dbReference type="ARBA" id="ARBA00022448"/>
    </source>
</evidence>
<keyword evidence="5 9" id="KW-0812">Transmembrane</keyword>
<feature type="domain" description="Tripartite ATP-independent periplasmic transporters DctQ component" evidence="10">
    <location>
        <begin position="26"/>
        <end position="154"/>
    </location>
</feature>